<comment type="caution">
    <text evidence="1">The sequence shown here is derived from an EMBL/GenBank/DDBJ whole genome shotgun (WGS) entry which is preliminary data.</text>
</comment>
<organism evidence="1 2">
    <name type="scientific">Paenibacillus melissococcoides</name>
    <dbReference type="NCBI Taxonomy" id="2912268"/>
    <lineage>
        <taxon>Bacteria</taxon>
        <taxon>Bacillati</taxon>
        <taxon>Bacillota</taxon>
        <taxon>Bacilli</taxon>
        <taxon>Bacillales</taxon>
        <taxon>Paenibacillaceae</taxon>
        <taxon>Paenibacillus</taxon>
    </lineage>
</organism>
<accession>A0ABM9G967</accession>
<dbReference type="RefSeq" id="WP_261945225.1">
    <property type="nucleotide sequence ID" value="NZ_CALYRF010000009.1"/>
</dbReference>
<reference evidence="1" key="1">
    <citation type="submission" date="2022-06" db="EMBL/GenBank/DDBJ databases">
        <authorList>
            <person name="Dietemann V."/>
            <person name="Ory F."/>
            <person name="Dainat B."/>
            <person name="Oberhansli S."/>
        </authorList>
    </citation>
    <scope>NUCLEOTIDE SEQUENCE</scope>
    <source>
        <strain evidence="1">Ena-SAMPLE-TAB-26-04-2022-14:26:32:270-5432</strain>
    </source>
</reference>
<gene>
    <name evidence="1" type="ORF">WJ0W_005480</name>
</gene>
<proteinExistence type="predicted"/>
<dbReference type="EMBL" id="CALYLO010000009">
    <property type="protein sequence ID" value="CAH8248222.1"/>
    <property type="molecule type" value="Genomic_DNA"/>
</dbReference>
<evidence type="ECO:0000313" key="1">
    <source>
        <dbReference type="EMBL" id="CAH8248222.1"/>
    </source>
</evidence>
<sequence>MENEVEIRIHDPFQGYGDSLLLISYLLAKFRRPETCGFLRKPNARILIRIAGILLKLFFLPELKGLANTLKGFSLPNPIHICSSIKAGWIHFFEKKI</sequence>
<protein>
    <submittedName>
        <fullName evidence="1">Uncharacterized protein</fullName>
    </submittedName>
</protein>
<evidence type="ECO:0000313" key="2">
    <source>
        <dbReference type="Proteomes" id="UP001154322"/>
    </source>
</evidence>
<name>A0ABM9G967_9BACL</name>
<dbReference type="Proteomes" id="UP001154322">
    <property type="component" value="Unassembled WGS sequence"/>
</dbReference>
<keyword evidence="2" id="KW-1185">Reference proteome</keyword>